<dbReference type="InterPro" id="IPR016032">
    <property type="entry name" value="Sig_transdc_resp-reg_C-effctor"/>
</dbReference>
<reference evidence="5 6" key="1">
    <citation type="submission" date="2015-07" db="EMBL/GenBank/DDBJ databases">
        <title>Whole genome sequence of Thermanaerothrix daxensis DSM 23592.</title>
        <authorList>
            <person name="Hemp J."/>
            <person name="Ward L.M."/>
            <person name="Pace L.A."/>
            <person name="Fischer W.W."/>
        </authorList>
    </citation>
    <scope>NUCLEOTIDE SEQUENCE [LARGE SCALE GENOMIC DNA]</scope>
    <source>
        <strain evidence="5 6">GNS-1</strain>
    </source>
</reference>
<dbReference type="Pfam" id="PF09623">
    <property type="entry name" value="Cas_NE0113"/>
    <property type="match status" value="1"/>
</dbReference>
<dbReference type="PANTHER" id="PTHR43214:SF41">
    <property type="entry name" value="NITRATE_NITRITE RESPONSE REGULATOR PROTEIN NARP"/>
    <property type="match status" value="1"/>
</dbReference>
<feature type="domain" description="HTH luxR-type" evidence="4">
    <location>
        <begin position="215"/>
        <end position="279"/>
    </location>
</feature>
<comment type="caution">
    <text evidence="5">The sequence shown here is derived from an EMBL/GenBank/DDBJ whole genome shotgun (WGS) entry which is preliminary data.</text>
</comment>
<organism evidence="5 6">
    <name type="scientific">Thermanaerothrix daxensis</name>
    <dbReference type="NCBI Taxonomy" id="869279"/>
    <lineage>
        <taxon>Bacteria</taxon>
        <taxon>Bacillati</taxon>
        <taxon>Chloroflexota</taxon>
        <taxon>Anaerolineae</taxon>
        <taxon>Anaerolineales</taxon>
        <taxon>Anaerolineaceae</taxon>
        <taxon>Thermanaerothrix</taxon>
    </lineage>
</organism>
<protein>
    <recommendedName>
        <fullName evidence="4">HTH luxR-type domain-containing protein</fullName>
    </recommendedName>
</protein>
<dbReference type="SMART" id="SM00421">
    <property type="entry name" value="HTH_LUXR"/>
    <property type="match status" value="1"/>
</dbReference>
<proteinExistence type="predicted"/>
<keyword evidence="3" id="KW-0804">Transcription</keyword>
<dbReference type="Gene3D" id="1.10.10.10">
    <property type="entry name" value="Winged helix-like DNA-binding domain superfamily/Winged helix DNA-binding domain"/>
    <property type="match status" value="1"/>
</dbReference>
<dbReference type="SUPFAM" id="SSF46894">
    <property type="entry name" value="C-terminal effector domain of the bipartite response regulators"/>
    <property type="match status" value="1"/>
</dbReference>
<dbReference type="InterPro" id="IPR019092">
    <property type="entry name" value="SSO2081-like_dom"/>
</dbReference>
<dbReference type="Pfam" id="PF00196">
    <property type="entry name" value="GerE"/>
    <property type="match status" value="1"/>
</dbReference>
<dbReference type="STRING" id="869279.SE15_07040"/>
<dbReference type="InterPro" id="IPR000792">
    <property type="entry name" value="Tscrpt_reg_LuxR_C"/>
</dbReference>
<dbReference type="AlphaFoldDB" id="A0A0P6Y2S2"/>
<dbReference type="GO" id="GO:0003677">
    <property type="term" value="F:DNA binding"/>
    <property type="evidence" value="ECO:0007669"/>
    <property type="project" value="UniProtKB-KW"/>
</dbReference>
<dbReference type="RefSeq" id="WP_054521410.1">
    <property type="nucleotide sequence ID" value="NZ_LGKO01000003.1"/>
</dbReference>
<sequence length="295" mass="32967">MSLPPNCTLIATLGTEPQVVTAGLDLLLAQNEAVRRVEVVHTGGNAAIEQAVNALREAFAAPPYRGRIALHLTPICDERGQVVEDVETPTAIQWAFRALYRSVWQAKRQGERLHLLLAGGRKTLSVFALVTAQLLFDEGDHLWHLYSGGDFLTSRRLHPQRGDDVHLIPIPVPLREALSPALTHLRAVEDPYEALERLARLDLEKRVREAQTFVERDLTQGERRVVARLVREGLSDEALARALHLSRRTVEQHLRSAYAKAAVHWGLENVNRAQLVALLGLYFQYQNSENTGKSA</sequence>
<evidence type="ECO:0000259" key="4">
    <source>
        <dbReference type="SMART" id="SM00421"/>
    </source>
</evidence>
<evidence type="ECO:0000313" key="6">
    <source>
        <dbReference type="Proteomes" id="UP000050544"/>
    </source>
</evidence>
<dbReference type="GO" id="GO:0006355">
    <property type="term" value="P:regulation of DNA-templated transcription"/>
    <property type="evidence" value="ECO:0007669"/>
    <property type="project" value="InterPro"/>
</dbReference>
<dbReference type="PANTHER" id="PTHR43214">
    <property type="entry name" value="TWO-COMPONENT RESPONSE REGULATOR"/>
    <property type="match status" value="1"/>
</dbReference>
<accession>A0A0P6Y2S2</accession>
<evidence type="ECO:0000256" key="2">
    <source>
        <dbReference type="ARBA" id="ARBA00023125"/>
    </source>
</evidence>
<dbReference type="Proteomes" id="UP000050544">
    <property type="component" value="Unassembled WGS sequence"/>
</dbReference>
<evidence type="ECO:0000256" key="3">
    <source>
        <dbReference type="ARBA" id="ARBA00023163"/>
    </source>
</evidence>
<name>A0A0P6Y2S2_9CHLR</name>
<keyword evidence="2" id="KW-0238">DNA-binding</keyword>
<dbReference type="EMBL" id="LGKO01000003">
    <property type="protein sequence ID" value="KPL83425.1"/>
    <property type="molecule type" value="Genomic_DNA"/>
</dbReference>
<evidence type="ECO:0000256" key="1">
    <source>
        <dbReference type="ARBA" id="ARBA00023015"/>
    </source>
</evidence>
<dbReference type="OrthoDB" id="1721221at2"/>
<dbReference type="InterPro" id="IPR036388">
    <property type="entry name" value="WH-like_DNA-bd_sf"/>
</dbReference>
<dbReference type="InterPro" id="IPR039420">
    <property type="entry name" value="WalR-like"/>
</dbReference>
<gene>
    <name evidence="5" type="ORF">SE15_07040</name>
</gene>
<keyword evidence="6" id="KW-1185">Reference proteome</keyword>
<keyword evidence="1" id="KW-0805">Transcription regulation</keyword>
<evidence type="ECO:0000313" key="5">
    <source>
        <dbReference type="EMBL" id="KPL83425.1"/>
    </source>
</evidence>